<feature type="transmembrane region" description="Helical" evidence="1">
    <location>
        <begin position="34"/>
        <end position="56"/>
    </location>
</feature>
<proteinExistence type="predicted"/>
<evidence type="ECO:0000313" key="3">
    <source>
        <dbReference type="Proteomes" id="UP000766336"/>
    </source>
</evidence>
<organism evidence="2 3">
    <name type="scientific">Roseococcus pinisoli</name>
    <dbReference type="NCBI Taxonomy" id="2835040"/>
    <lineage>
        <taxon>Bacteria</taxon>
        <taxon>Pseudomonadati</taxon>
        <taxon>Pseudomonadota</taxon>
        <taxon>Alphaproteobacteria</taxon>
        <taxon>Acetobacterales</taxon>
        <taxon>Roseomonadaceae</taxon>
        <taxon>Roseococcus</taxon>
    </lineage>
</organism>
<dbReference type="RefSeq" id="WP_213668248.1">
    <property type="nucleotide sequence ID" value="NZ_JAHCDA010000001.1"/>
</dbReference>
<evidence type="ECO:0000313" key="2">
    <source>
        <dbReference type="EMBL" id="MBS7809557.1"/>
    </source>
</evidence>
<evidence type="ECO:0000256" key="1">
    <source>
        <dbReference type="SAM" id="Phobius"/>
    </source>
</evidence>
<sequence>MARHDEGKVKKPVNTPRILRTAKLDEDNHDWSDALAALAALMVLASGNAALSYLIFLL</sequence>
<reference evidence="2 3" key="1">
    <citation type="submission" date="2021-05" db="EMBL/GenBank/DDBJ databases">
        <title>Roseococcus sp. XZZS9, whole genome shotgun sequencing project.</title>
        <authorList>
            <person name="Zhao G."/>
            <person name="Shen L."/>
        </authorList>
    </citation>
    <scope>NUCLEOTIDE SEQUENCE [LARGE SCALE GENOMIC DNA]</scope>
    <source>
        <strain evidence="2 3">XZZS9</strain>
    </source>
</reference>
<dbReference type="EMBL" id="JAHCDA010000001">
    <property type="protein sequence ID" value="MBS7809557.1"/>
    <property type="molecule type" value="Genomic_DNA"/>
</dbReference>
<keyword evidence="1" id="KW-0812">Transmembrane</keyword>
<keyword evidence="1" id="KW-0472">Membrane</keyword>
<protein>
    <submittedName>
        <fullName evidence="2">Uncharacterized protein</fullName>
    </submittedName>
</protein>
<dbReference type="Proteomes" id="UP000766336">
    <property type="component" value="Unassembled WGS sequence"/>
</dbReference>
<keyword evidence="1" id="KW-1133">Transmembrane helix</keyword>
<accession>A0ABS5Q9C5</accession>
<name>A0ABS5Q9C5_9PROT</name>
<comment type="caution">
    <text evidence="2">The sequence shown here is derived from an EMBL/GenBank/DDBJ whole genome shotgun (WGS) entry which is preliminary data.</text>
</comment>
<keyword evidence="3" id="KW-1185">Reference proteome</keyword>
<gene>
    <name evidence="2" type="ORF">KHU32_01320</name>
</gene>